<evidence type="ECO:0000256" key="3">
    <source>
        <dbReference type="SAM" id="MobiDB-lite"/>
    </source>
</evidence>
<evidence type="ECO:0000256" key="1">
    <source>
        <dbReference type="ARBA" id="ARBA00004123"/>
    </source>
</evidence>
<comment type="subcellular location">
    <subcellularLocation>
        <location evidence="1">Nucleus</location>
    </subcellularLocation>
</comment>
<dbReference type="InterPro" id="IPR021110">
    <property type="entry name" value="DNA_rep_checkpnt_protein"/>
</dbReference>
<protein>
    <submittedName>
        <fullName evidence="4">Regulatory particle non-ATPase</fullName>
    </submittedName>
</protein>
<reference evidence="4 5" key="1">
    <citation type="submission" date="2023-08" db="EMBL/GenBank/DDBJ databases">
        <title>Black Yeasts Isolated from many extreme environments.</title>
        <authorList>
            <person name="Coleine C."/>
            <person name="Stajich J.E."/>
            <person name="Selbmann L."/>
        </authorList>
    </citation>
    <scope>NUCLEOTIDE SEQUENCE [LARGE SCALE GENOMIC DNA]</scope>
    <source>
        <strain evidence="4 5">CCFEE 536</strain>
    </source>
</reference>
<feature type="region of interest" description="Disordered" evidence="3">
    <location>
        <begin position="96"/>
        <end position="118"/>
    </location>
</feature>
<comment type="caution">
    <text evidence="4">The sequence shown here is derived from an EMBL/GenBank/DDBJ whole genome shotgun (WGS) entry which is preliminary data.</text>
</comment>
<evidence type="ECO:0000313" key="5">
    <source>
        <dbReference type="Proteomes" id="UP001357485"/>
    </source>
</evidence>
<evidence type="ECO:0000256" key="2">
    <source>
        <dbReference type="ARBA" id="ARBA00023242"/>
    </source>
</evidence>
<dbReference type="Proteomes" id="UP001357485">
    <property type="component" value="Unassembled WGS sequence"/>
</dbReference>
<sequence length="118" mass="13102">MTQFATPTFLRRTSTVEAEVELGDDKSVIAPPLKKRSLVRSLSSMIQGLRKQEDDRLDEEMQIMRELLPEEDGTASNLDSTSLPNVLVEDIQMAMPLGPDRGDESDETGEEIPPDALD</sequence>
<accession>A0ABR0LSS4</accession>
<keyword evidence="5" id="KW-1185">Reference proteome</keyword>
<name>A0ABR0LSS4_9PEZI</name>
<dbReference type="Pfam" id="PF11719">
    <property type="entry name" value="Drc1-Sld2"/>
    <property type="match status" value="1"/>
</dbReference>
<feature type="non-terminal residue" evidence="4">
    <location>
        <position position="118"/>
    </location>
</feature>
<evidence type="ECO:0000313" key="4">
    <source>
        <dbReference type="EMBL" id="KAK5240185.1"/>
    </source>
</evidence>
<keyword evidence="2" id="KW-0539">Nucleus</keyword>
<gene>
    <name evidence="4" type="primary">RPN12_2</name>
    <name evidence="4" type="ORF">LTR16_010997</name>
</gene>
<dbReference type="EMBL" id="JAVRRA010011499">
    <property type="protein sequence ID" value="KAK5240185.1"/>
    <property type="molecule type" value="Genomic_DNA"/>
</dbReference>
<feature type="compositionally biased region" description="Acidic residues" evidence="3">
    <location>
        <begin position="103"/>
        <end position="118"/>
    </location>
</feature>
<organism evidence="4 5">
    <name type="scientific">Cryomyces antarcticus</name>
    <dbReference type="NCBI Taxonomy" id="329879"/>
    <lineage>
        <taxon>Eukaryota</taxon>
        <taxon>Fungi</taxon>
        <taxon>Dikarya</taxon>
        <taxon>Ascomycota</taxon>
        <taxon>Pezizomycotina</taxon>
        <taxon>Dothideomycetes</taxon>
        <taxon>Dothideomycetes incertae sedis</taxon>
        <taxon>Cryomyces</taxon>
    </lineage>
</organism>
<proteinExistence type="predicted"/>